<dbReference type="EMBL" id="AMCV02000002">
    <property type="protein sequence ID" value="TDZ25390.1"/>
    <property type="molecule type" value="Genomic_DNA"/>
</dbReference>
<evidence type="ECO:0000256" key="5">
    <source>
        <dbReference type="ARBA" id="ARBA00038966"/>
    </source>
</evidence>
<comment type="catalytic activity">
    <reaction evidence="4">
        <text>(6S)-5-formyl-5,6,7,8-tetrahydrofolate + ATP = (6R)-5,10-methenyltetrahydrofolate + ADP + phosphate</text>
        <dbReference type="Rhea" id="RHEA:10488"/>
        <dbReference type="ChEBI" id="CHEBI:30616"/>
        <dbReference type="ChEBI" id="CHEBI:43474"/>
        <dbReference type="ChEBI" id="CHEBI:57455"/>
        <dbReference type="ChEBI" id="CHEBI:57457"/>
        <dbReference type="ChEBI" id="CHEBI:456216"/>
        <dbReference type="EC" id="6.3.3.2"/>
    </reaction>
</comment>
<gene>
    <name evidence="6" type="ORF">Cob_v001920</name>
</gene>
<dbReference type="GO" id="GO:0035999">
    <property type="term" value="P:tetrahydrofolate interconversion"/>
    <property type="evidence" value="ECO:0007669"/>
    <property type="project" value="TreeGrafter"/>
</dbReference>
<dbReference type="Gene3D" id="3.40.50.10420">
    <property type="entry name" value="NagB/RpiA/CoA transferase-like"/>
    <property type="match status" value="1"/>
</dbReference>
<name>A0A484G672_COLOR</name>
<dbReference type="InterPro" id="IPR024185">
    <property type="entry name" value="FTHF_cligase-like_sf"/>
</dbReference>
<dbReference type="GO" id="GO:0009396">
    <property type="term" value="P:folic acid-containing compound biosynthetic process"/>
    <property type="evidence" value="ECO:0007669"/>
    <property type="project" value="TreeGrafter"/>
</dbReference>
<dbReference type="InterPro" id="IPR002698">
    <property type="entry name" value="FTHF_cligase"/>
</dbReference>
<dbReference type="GO" id="GO:0005524">
    <property type="term" value="F:ATP binding"/>
    <property type="evidence" value="ECO:0007669"/>
    <property type="project" value="UniProtKB-KW"/>
</dbReference>
<dbReference type="GO" id="GO:0030272">
    <property type="term" value="F:5-formyltetrahydrofolate cyclo-ligase activity"/>
    <property type="evidence" value="ECO:0007669"/>
    <property type="project" value="UniProtKB-EC"/>
</dbReference>
<comment type="similarity">
    <text evidence="1">Belongs to the 5-formyltetrahydrofolate cyclo-ligase family.</text>
</comment>
<keyword evidence="2" id="KW-0547">Nucleotide-binding</keyword>
<keyword evidence="7" id="KW-1185">Reference proteome</keyword>
<dbReference type="Pfam" id="PF01812">
    <property type="entry name" value="5-FTHF_cyc-lig"/>
    <property type="match status" value="1"/>
</dbReference>
<dbReference type="EC" id="6.3.3.2" evidence="5"/>
<dbReference type="OrthoDB" id="2015992at2759"/>
<evidence type="ECO:0000256" key="4">
    <source>
        <dbReference type="ARBA" id="ARBA00036539"/>
    </source>
</evidence>
<dbReference type="STRING" id="1213857.A0A484G672"/>
<sequence length="71" mass="7976">MTSPMTAAKQKLRSIMKDKLSTIAPEHIKTQSRIICENLKTLKPYIEAQRISIFLSMPSGEVQTDAIVNMV</sequence>
<reference evidence="7" key="1">
    <citation type="journal article" date="2013" name="New Phytol.">
        <title>Comparative genomic and transcriptomic analyses reveal the hemibiotrophic stage shift of Colletotrichum fungi.</title>
        <authorList>
            <person name="Gan P."/>
            <person name="Ikeda K."/>
            <person name="Irieda H."/>
            <person name="Narusaka M."/>
            <person name="O'Connell R.J."/>
            <person name="Narusaka Y."/>
            <person name="Takano Y."/>
            <person name="Kubo Y."/>
            <person name="Shirasu K."/>
        </authorList>
    </citation>
    <scope>NUCLEOTIDE SEQUENCE [LARGE SCALE GENOMIC DNA]</scope>
    <source>
        <strain evidence="7">104-T / ATCC 96160 / CBS 514.97 / LARS 414 / MAFF 240422</strain>
    </source>
</reference>
<proteinExistence type="inferred from homology"/>
<dbReference type="PANTHER" id="PTHR23407:SF1">
    <property type="entry name" value="5-FORMYLTETRAHYDROFOLATE CYCLO-LIGASE"/>
    <property type="match status" value="1"/>
</dbReference>
<dbReference type="AlphaFoldDB" id="A0A484G672"/>
<dbReference type="Proteomes" id="UP000014480">
    <property type="component" value="Unassembled WGS sequence"/>
</dbReference>
<dbReference type="SUPFAM" id="SSF100950">
    <property type="entry name" value="NagB/RpiA/CoA transferase-like"/>
    <property type="match status" value="1"/>
</dbReference>
<protein>
    <recommendedName>
        <fullName evidence="5">5-formyltetrahydrofolate cyclo-ligase</fullName>
        <ecNumber evidence="5">6.3.3.2</ecNumber>
    </recommendedName>
</protein>
<evidence type="ECO:0000313" key="6">
    <source>
        <dbReference type="EMBL" id="TDZ25390.1"/>
    </source>
</evidence>
<accession>A0A484G672</accession>
<evidence type="ECO:0000256" key="1">
    <source>
        <dbReference type="ARBA" id="ARBA00010638"/>
    </source>
</evidence>
<evidence type="ECO:0000256" key="2">
    <source>
        <dbReference type="ARBA" id="ARBA00022741"/>
    </source>
</evidence>
<evidence type="ECO:0000256" key="3">
    <source>
        <dbReference type="ARBA" id="ARBA00022840"/>
    </source>
</evidence>
<evidence type="ECO:0000313" key="7">
    <source>
        <dbReference type="Proteomes" id="UP000014480"/>
    </source>
</evidence>
<reference evidence="7" key="2">
    <citation type="journal article" date="2019" name="Mol. Plant Microbe Interact.">
        <title>Genome sequence resources for four phytopathogenic fungi from the Colletotrichum orbiculare species complex.</title>
        <authorList>
            <person name="Gan P."/>
            <person name="Tsushima A."/>
            <person name="Narusaka M."/>
            <person name="Narusaka Y."/>
            <person name="Takano Y."/>
            <person name="Kubo Y."/>
            <person name="Shirasu K."/>
        </authorList>
    </citation>
    <scope>GENOME REANNOTATION</scope>
    <source>
        <strain evidence="7">104-T / ATCC 96160 / CBS 514.97 / LARS 414 / MAFF 240422</strain>
    </source>
</reference>
<keyword evidence="3" id="KW-0067">ATP-binding</keyword>
<organism evidence="6 7">
    <name type="scientific">Colletotrichum orbiculare (strain 104-T / ATCC 96160 / CBS 514.97 / LARS 414 / MAFF 240422)</name>
    <name type="common">Cucumber anthracnose fungus</name>
    <name type="synonym">Colletotrichum lagenarium</name>
    <dbReference type="NCBI Taxonomy" id="1213857"/>
    <lineage>
        <taxon>Eukaryota</taxon>
        <taxon>Fungi</taxon>
        <taxon>Dikarya</taxon>
        <taxon>Ascomycota</taxon>
        <taxon>Pezizomycotina</taxon>
        <taxon>Sordariomycetes</taxon>
        <taxon>Hypocreomycetidae</taxon>
        <taxon>Glomerellales</taxon>
        <taxon>Glomerellaceae</taxon>
        <taxon>Colletotrichum</taxon>
        <taxon>Colletotrichum orbiculare species complex</taxon>
    </lineage>
</organism>
<dbReference type="GO" id="GO:0005739">
    <property type="term" value="C:mitochondrion"/>
    <property type="evidence" value="ECO:0007669"/>
    <property type="project" value="TreeGrafter"/>
</dbReference>
<dbReference type="PANTHER" id="PTHR23407">
    <property type="entry name" value="ATPASE INHIBITOR/5-FORMYLTETRAHYDROFOLATE CYCLO-LIGASE"/>
    <property type="match status" value="1"/>
</dbReference>
<dbReference type="InterPro" id="IPR037171">
    <property type="entry name" value="NagB/RpiA_transferase-like"/>
</dbReference>
<comment type="caution">
    <text evidence="6">The sequence shown here is derived from an EMBL/GenBank/DDBJ whole genome shotgun (WGS) entry which is preliminary data.</text>
</comment>